<dbReference type="InterPro" id="IPR009038">
    <property type="entry name" value="GOLD_dom"/>
</dbReference>
<evidence type="ECO:0000256" key="1">
    <source>
        <dbReference type="ARBA" id="ARBA00004479"/>
    </source>
</evidence>
<protein>
    <submittedName>
        <fullName evidence="12">Endosomal protein P24B</fullName>
    </submittedName>
</protein>
<evidence type="ECO:0000256" key="9">
    <source>
        <dbReference type="SAM" id="Phobius"/>
    </source>
</evidence>
<comment type="caution">
    <text evidence="12">The sequence shown here is derived from an EMBL/GenBank/DDBJ whole genome shotgun (WGS) entry which is preliminary data.</text>
</comment>
<feature type="domain" description="GOLD" evidence="11">
    <location>
        <begin position="30"/>
        <end position="118"/>
    </location>
</feature>
<dbReference type="PANTHER" id="PTHR22811">
    <property type="entry name" value="TRANSMEMBRANE EMP24 DOMAIN-CONTAINING PROTEIN"/>
    <property type="match status" value="1"/>
</dbReference>
<dbReference type="InterPro" id="IPR015720">
    <property type="entry name" value="Emp24-like"/>
</dbReference>
<evidence type="ECO:0000256" key="2">
    <source>
        <dbReference type="ARBA" id="ARBA00007104"/>
    </source>
</evidence>
<dbReference type="EMBL" id="LPNM01000008">
    <property type="protein sequence ID" value="OEJ84024.1"/>
    <property type="molecule type" value="Genomic_DNA"/>
</dbReference>
<evidence type="ECO:0000256" key="6">
    <source>
        <dbReference type="ARBA" id="ARBA00023136"/>
    </source>
</evidence>
<accession>A0A1E5RAU4</accession>
<feature type="transmembrane region" description="Helical" evidence="9">
    <location>
        <begin position="173"/>
        <end position="193"/>
    </location>
</feature>
<evidence type="ECO:0000256" key="5">
    <source>
        <dbReference type="ARBA" id="ARBA00022989"/>
    </source>
</evidence>
<dbReference type="GO" id="GO:0012505">
    <property type="term" value="C:endomembrane system"/>
    <property type="evidence" value="ECO:0007669"/>
    <property type="project" value="UniProtKB-SubCell"/>
</dbReference>
<dbReference type="STRING" id="56408.A0A1E5RAU4"/>
<keyword evidence="3 8" id="KW-0812">Transmembrane</keyword>
<gene>
    <name evidence="12" type="ORF">AWRI3579_g2812</name>
</gene>
<evidence type="ECO:0000259" key="11">
    <source>
        <dbReference type="PROSITE" id="PS50866"/>
    </source>
</evidence>
<dbReference type="GO" id="GO:0016020">
    <property type="term" value="C:membrane"/>
    <property type="evidence" value="ECO:0007669"/>
    <property type="project" value="UniProtKB-SubCell"/>
</dbReference>
<dbReference type="SUPFAM" id="SSF101576">
    <property type="entry name" value="Supernatant protein factor (SPF), C-terminal domain"/>
    <property type="match status" value="1"/>
</dbReference>
<evidence type="ECO:0000313" key="13">
    <source>
        <dbReference type="Proteomes" id="UP000095728"/>
    </source>
</evidence>
<evidence type="ECO:0000256" key="3">
    <source>
        <dbReference type="ARBA" id="ARBA00022692"/>
    </source>
</evidence>
<dbReference type="InterPro" id="IPR036598">
    <property type="entry name" value="GOLD_dom_sf"/>
</dbReference>
<dbReference type="Proteomes" id="UP000095728">
    <property type="component" value="Unassembled WGS sequence"/>
</dbReference>
<feature type="chain" id="PRO_5009184673" evidence="10">
    <location>
        <begin position="21"/>
        <end position="203"/>
    </location>
</feature>
<dbReference type="FunCoup" id="A0A1E5RAU4">
    <property type="interactions" value="958"/>
</dbReference>
<dbReference type="OrthoDB" id="62956at2759"/>
<keyword evidence="6 9" id="KW-0472">Membrane</keyword>
<evidence type="ECO:0000256" key="10">
    <source>
        <dbReference type="SAM" id="SignalP"/>
    </source>
</evidence>
<evidence type="ECO:0000256" key="8">
    <source>
        <dbReference type="RuleBase" id="RU003827"/>
    </source>
</evidence>
<organism evidence="12 13">
    <name type="scientific">Hanseniaspora osmophila</name>
    <dbReference type="NCBI Taxonomy" id="56408"/>
    <lineage>
        <taxon>Eukaryota</taxon>
        <taxon>Fungi</taxon>
        <taxon>Dikarya</taxon>
        <taxon>Ascomycota</taxon>
        <taxon>Saccharomycotina</taxon>
        <taxon>Saccharomycetes</taxon>
        <taxon>Saccharomycodales</taxon>
        <taxon>Saccharomycodaceae</taxon>
        <taxon>Hanseniaspora</taxon>
    </lineage>
</organism>
<evidence type="ECO:0000256" key="4">
    <source>
        <dbReference type="ARBA" id="ARBA00022729"/>
    </source>
</evidence>
<comment type="subcellular location">
    <subcellularLocation>
        <location evidence="7">Endomembrane system</location>
        <topology evidence="7">Single-pass membrane protein</topology>
    </subcellularLocation>
    <subcellularLocation>
        <location evidence="1 8">Membrane</location>
        <topology evidence="1 8">Single-pass type I membrane protein</topology>
    </subcellularLocation>
</comment>
<dbReference type="SMART" id="SM01190">
    <property type="entry name" value="EMP24_GP25L"/>
    <property type="match status" value="1"/>
</dbReference>
<dbReference type="PROSITE" id="PS50866">
    <property type="entry name" value="GOLD"/>
    <property type="match status" value="1"/>
</dbReference>
<keyword evidence="5 9" id="KW-1133">Transmembrane helix</keyword>
<evidence type="ECO:0000256" key="7">
    <source>
        <dbReference type="ARBA" id="ARBA00037847"/>
    </source>
</evidence>
<name>A0A1E5RAU4_9ASCO</name>
<keyword evidence="4 10" id="KW-0732">Signal</keyword>
<evidence type="ECO:0000313" key="12">
    <source>
        <dbReference type="EMBL" id="OEJ84024.1"/>
    </source>
</evidence>
<dbReference type="Pfam" id="PF01105">
    <property type="entry name" value="EMP24_GP25L"/>
    <property type="match status" value="1"/>
</dbReference>
<reference evidence="13" key="1">
    <citation type="journal article" date="2016" name="Genome Announc.">
        <title>Genome sequences of three species of Hanseniaspora isolated from spontaneous wine fermentations.</title>
        <authorList>
            <person name="Sternes P.R."/>
            <person name="Lee D."/>
            <person name="Kutyna D.R."/>
            <person name="Borneman A.R."/>
        </authorList>
    </citation>
    <scope>NUCLEOTIDE SEQUENCE [LARGE SCALE GENOMIC DNA]</scope>
    <source>
        <strain evidence="13">AWRI3579</strain>
    </source>
</reference>
<proteinExistence type="inferred from homology"/>
<feature type="signal peptide" evidence="10">
    <location>
        <begin position="1"/>
        <end position="20"/>
    </location>
</feature>
<keyword evidence="13" id="KW-1185">Reference proteome</keyword>
<dbReference type="InParanoid" id="A0A1E5RAU4"/>
<dbReference type="GO" id="GO:0005737">
    <property type="term" value="C:cytoplasm"/>
    <property type="evidence" value="ECO:0007669"/>
    <property type="project" value="GOC"/>
</dbReference>
<comment type="similarity">
    <text evidence="2 8">Belongs to the EMP24/GP25L family.</text>
</comment>
<dbReference type="GO" id="GO:0006888">
    <property type="term" value="P:endoplasmic reticulum to Golgi vesicle-mediated transport"/>
    <property type="evidence" value="ECO:0007669"/>
    <property type="project" value="UniProtKB-ARBA"/>
</dbReference>
<sequence>MLGMKIIVAAFLAFIQLVHSHTVLLPSYGRRCFYEKLTKGDELSVSFQFGDRSPTSTQQQSGDFILYGASHNEVLKNMYDVEHGEATITAPYTGRYQYCFLNERSSIDTKDVTFNVYGVVYMDVDDPNNDSLDASVRKLSKLVKEVKNEQDYIVIRERTHRNTAESTNDRVKWWSIFQLIVVVANSLFQIYYLKRFFEVTSYV</sequence>
<dbReference type="AlphaFoldDB" id="A0A1E5RAU4"/>